<dbReference type="RefSeq" id="XP_014256142.1">
    <property type="nucleotide sequence ID" value="XM_014400656.2"/>
</dbReference>
<proteinExistence type="predicted"/>
<dbReference type="Proteomes" id="UP000494040">
    <property type="component" value="Unassembled WGS sequence"/>
</dbReference>
<accession>A0A8I6S3E0</accession>
<evidence type="ECO:0000313" key="1">
    <source>
        <dbReference type="EnsemblMetazoa" id="XP_014256142.1"/>
    </source>
</evidence>
<sequence length="190" mass="22295">MYFNDDEFEEDGDDDLYEGVLKDKKLFTESSCDICSECEKRWGCVNTELHTKKQFKKEIQKYYENLIKSGTISMFVDLLASVYPKQLNNYLFLDHVMGMVSQTKNEHLKKKIQTLFELDEKISEEKIKLSMAIGKKQFTRELIEQVTERRKKAKLETEKGPVTESLLNLKKQLCEPQCSRQPSMVQNKNT</sequence>
<protein>
    <submittedName>
        <fullName evidence="1">Uncharacterized protein</fullName>
    </submittedName>
</protein>
<reference evidence="1" key="1">
    <citation type="submission" date="2022-01" db="UniProtKB">
        <authorList>
            <consortium name="EnsemblMetazoa"/>
        </authorList>
    </citation>
    <scope>IDENTIFICATION</scope>
</reference>
<evidence type="ECO:0000313" key="2">
    <source>
        <dbReference type="Proteomes" id="UP000494040"/>
    </source>
</evidence>
<dbReference type="AlphaFoldDB" id="A0A8I6S3E0"/>
<name>A0A8I6S3E0_CIMLE</name>
<dbReference type="KEGG" id="clec:106670379"/>
<organism evidence="1 2">
    <name type="scientific">Cimex lectularius</name>
    <name type="common">Bed bug</name>
    <name type="synonym">Acanthia lectularia</name>
    <dbReference type="NCBI Taxonomy" id="79782"/>
    <lineage>
        <taxon>Eukaryota</taxon>
        <taxon>Metazoa</taxon>
        <taxon>Ecdysozoa</taxon>
        <taxon>Arthropoda</taxon>
        <taxon>Hexapoda</taxon>
        <taxon>Insecta</taxon>
        <taxon>Pterygota</taxon>
        <taxon>Neoptera</taxon>
        <taxon>Paraneoptera</taxon>
        <taxon>Hemiptera</taxon>
        <taxon>Heteroptera</taxon>
        <taxon>Panheteroptera</taxon>
        <taxon>Cimicomorpha</taxon>
        <taxon>Cimicidae</taxon>
        <taxon>Cimex</taxon>
    </lineage>
</organism>
<dbReference type="OrthoDB" id="10447307at2759"/>
<dbReference type="EnsemblMetazoa" id="XM_014400656.2">
    <property type="protein sequence ID" value="XP_014256142.1"/>
    <property type="gene ID" value="LOC106670379"/>
</dbReference>
<dbReference type="GeneID" id="106670379"/>
<keyword evidence="2" id="KW-1185">Reference proteome</keyword>